<dbReference type="InterPro" id="IPR012677">
    <property type="entry name" value="Nucleotide-bd_a/b_plait_sf"/>
</dbReference>
<dbReference type="PANTHER" id="PTHR13948:SF3">
    <property type="entry name" value="FI21118P1"/>
    <property type="match status" value="1"/>
</dbReference>
<keyword evidence="4" id="KW-0862">Zinc</keyword>
<dbReference type="Pfam" id="PF00076">
    <property type="entry name" value="RRM_1"/>
    <property type="match status" value="2"/>
</dbReference>
<feature type="compositionally biased region" description="Basic and acidic residues" evidence="8">
    <location>
        <begin position="433"/>
        <end position="445"/>
    </location>
</feature>
<feature type="region of interest" description="Disordered" evidence="8">
    <location>
        <begin position="433"/>
        <end position="482"/>
    </location>
</feature>
<dbReference type="SUPFAM" id="SSF54928">
    <property type="entry name" value="RNA-binding domain, RBD"/>
    <property type="match status" value="2"/>
</dbReference>
<dbReference type="Gene3D" id="3.30.70.330">
    <property type="match status" value="2"/>
</dbReference>
<keyword evidence="2" id="KW-0479">Metal-binding</keyword>
<dbReference type="CDD" id="cd00590">
    <property type="entry name" value="RRM_SF"/>
    <property type="match status" value="1"/>
</dbReference>
<evidence type="ECO:0000256" key="1">
    <source>
        <dbReference type="ARBA" id="ARBA00004123"/>
    </source>
</evidence>
<feature type="region of interest" description="Disordered" evidence="8">
    <location>
        <begin position="1"/>
        <end position="86"/>
    </location>
</feature>
<keyword evidence="12" id="KW-1185">Reference proteome</keyword>
<sequence>MGRGSRESSPDSVDSTGRRIRGSSRSRSRSRSRGRRHRSRDRDYRPRRRSSSRSRSRHRSRSRSRSRGRYYNSPSGRREHHDRHGGWGAGFEGLAAAPGLLPGGQWGGPGLAEAAVPGGLPPWRLAEDAGGLLPAALVAPEWVDRQWEDDWGRDSSRGRSRGSDGDWEGEREDWGRRSRGSEAATASVFVKGLPDDADEADVQHLFAAFPNVQSVKVLRDRLSGNSKGMAFVDFASVDDARVLMESEQRYDLAMGGRRLLLDYSHGAPSRGGGDAGGAAALDWICDMCSAVNFARRLECYHCYTARPANPRRVTADLNEPSNILKVSGLEPQASEEALYEMLAAVEPNIVDMRVIKDKYTGAPRGFAFVELASIAEAGKVMMACNGKVLQGQRTPLRICYAKAKDRLLGAAAAAQPGLLAAAALAKEREEEQKRLAAAKAARERQQQQQNKAAQQKQQQLMPGKPGIGALPGTGAAPLPSTGAVPLPAAQVVAAGSVQGVVYKSKWAQRAAQQQG</sequence>
<organism evidence="11 12">
    <name type="scientific">Tetradesmus obliquus</name>
    <name type="common">Green alga</name>
    <name type="synonym">Acutodesmus obliquus</name>
    <dbReference type="NCBI Taxonomy" id="3088"/>
    <lineage>
        <taxon>Eukaryota</taxon>
        <taxon>Viridiplantae</taxon>
        <taxon>Chlorophyta</taxon>
        <taxon>core chlorophytes</taxon>
        <taxon>Chlorophyceae</taxon>
        <taxon>CS clade</taxon>
        <taxon>Sphaeropleales</taxon>
        <taxon>Scenedesmaceae</taxon>
        <taxon>Tetradesmus</taxon>
    </lineage>
</organism>
<feature type="domain" description="RRM" evidence="9">
    <location>
        <begin position="322"/>
        <end position="403"/>
    </location>
</feature>
<dbReference type="InterPro" id="IPR036443">
    <property type="entry name" value="Znf_RanBP2_sf"/>
</dbReference>
<evidence type="ECO:0000256" key="3">
    <source>
        <dbReference type="ARBA" id="ARBA00022771"/>
    </source>
</evidence>
<dbReference type="PROSITE" id="PS50199">
    <property type="entry name" value="ZF_RANBP2_2"/>
    <property type="match status" value="1"/>
</dbReference>
<gene>
    <name evidence="11" type="ORF">OEZ85_008535</name>
</gene>
<keyword evidence="6" id="KW-0694">RNA-binding</keyword>
<dbReference type="InterPro" id="IPR035979">
    <property type="entry name" value="RBD_domain_sf"/>
</dbReference>
<keyword evidence="3 7" id="KW-0863">Zinc-finger</keyword>
<evidence type="ECO:0000256" key="5">
    <source>
        <dbReference type="ARBA" id="ARBA00023242"/>
    </source>
</evidence>
<proteinExistence type="predicted"/>
<evidence type="ECO:0000313" key="11">
    <source>
        <dbReference type="EMBL" id="WIA09123.1"/>
    </source>
</evidence>
<reference evidence="11 12" key="1">
    <citation type="submission" date="2023-05" db="EMBL/GenBank/DDBJ databases">
        <title>A 100% complete, gapless, phased diploid assembly of the Scenedesmus obliquus UTEX 3031 genome.</title>
        <authorList>
            <person name="Biondi T.C."/>
            <person name="Hanschen E.R."/>
            <person name="Kwon T."/>
            <person name="Eng W."/>
            <person name="Kruse C.P.S."/>
            <person name="Koehler S.I."/>
            <person name="Kunde Y."/>
            <person name="Gleasner C.D."/>
            <person name="You Mak K.T."/>
            <person name="Polle J."/>
            <person name="Hovde B.T."/>
            <person name="Starkenburg S.R."/>
        </authorList>
    </citation>
    <scope>NUCLEOTIDE SEQUENCE [LARGE SCALE GENOMIC DNA]</scope>
    <source>
        <strain evidence="11 12">DOE0152z</strain>
    </source>
</reference>
<dbReference type="EMBL" id="CP126208">
    <property type="protein sequence ID" value="WIA09123.1"/>
    <property type="molecule type" value="Genomic_DNA"/>
</dbReference>
<dbReference type="InterPro" id="IPR001876">
    <property type="entry name" value="Znf_RanBP2"/>
</dbReference>
<dbReference type="SMART" id="SM00547">
    <property type="entry name" value="ZnF_RBZ"/>
    <property type="match status" value="1"/>
</dbReference>
<dbReference type="Gene3D" id="4.10.1060.10">
    <property type="entry name" value="Zinc finger, RanBP2-type"/>
    <property type="match status" value="1"/>
</dbReference>
<dbReference type="SMART" id="SM00360">
    <property type="entry name" value="RRM"/>
    <property type="match status" value="2"/>
</dbReference>
<feature type="domain" description="RRM" evidence="9">
    <location>
        <begin position="186"/>
        <end position="266"/>
    </location>
</feature>
<keyword evidence="5" id="KW-0539">Nucleus</keyword>
<accession>A0ABY8TNR9</accession>
<evidence type="ECO:0000259" key="10">
    <source>
        <dbReference type="PROSITE" id="PS50199"/>
    </source>
</evidence>
<evidence type="ECO:0000256" key="7">
    <source>
        <dbReference type="PROSITE-ProRule" id="PRU00322"/>
    </source>
</evidence>
<feature type="region of interest" description="Disordered" evidence="8">
    <location>
        <begin position="150"/>
        <end position="179"/>
    </location>
</feature>
<evidence type="ECO:0000256" key="2">
    <source>
        <dbReference type="ARBA" id="ARBA00022723"/>
    </source>
</evidence>
<evidence type="ECO:0000256" key="6">
    <source>
        <dbReference type="PROSITE-ProRule" id="PRU00176"/>
    </source>
</evidence>
<evidence type="ECO:0000256" key="8">
    <source>
        <dbReference type="SAM" id="MobiDB-lite"/>
    </source>
</evidence>
<dbReference type="PANTHER" id="PTHR13948">
    <property type="entry name" value="RNA-BINDING PROTEIN"/>
    <property type="match status" value="1"/>
</dbReference>
<evidence type="ECO:0000259" key="9">
    <source>
        <dbReference type="PROSITE" id="PS50102"/>
    </source>
</evidence>
<feature type="compositionally biased region" description="Low complexity" evidence="8">
    <location>
        <begin position="446"/>
        <end position="460"/>
    </location>
</feature>
<dbReference type="SUPFAM" id="SSF90209">
    <property type="entry name" value="Ran binding protein zinc finger-like"/>
    <property type="match status" value="1"/>
</dbReference>
<evidence type="ECO:0000313" key="12">
    <source>
        <dbReference type="Proteomes" id="UP001244341"/>
    </source>
</evidence>
<dbReference type="InterPro" id="IPR000504">
    <property type="entry name" value="RRM_dom"/>
</dbReference>
<comment type="subcellular location">
    <subcellularLocation>
        <location evidence="1">Nucleus</location>
    </subcellularLocation>
</comment>
<dbReference type="PROSITE" id="PS50102">
    <property type="entry name" value="RRM"/>
    <property type="match status" value="2"/>
</dbReference>
<protein>
    <submittedName>
        <fullName evidence="11">Uncharacterized protein</fullName>
    </submittedName>
</protein>
<feature type="domain" description="RanBP2-type" evidence="10">
    <location>
        <begin position="274"/>
        <end position="308"/>
    </location>
</feature>
<dbReference type="PROSITE" id="PS01358">
    <property type="entry name" value="ZF_RANBP2_1"/>
    <property type="match status" value="1"/>
</dbReference>
<name>A0ABY8TNR9_TETOB</name>
<feature type="compositionally biased region" description="Basic and acidic residues" evidence="8">
    <location>
        <begin position="150"/>
        <end position="164"/>
    </location>
</feature>
<feature type="compositionally biased region" description="Basic and acidic residues" evidence="8">
    <location>
        <begin position="76"/>
        <end position="85"/>
    </location>
</feature>
<dbReference type="Proteomes" id="UP001244341">
    <property type="component" value="Chromosome 1b"/>
</dbReference>
<feature type="compositionally biased region" description="Basic residues" evidence="8">
    <location>
        <begin position="18"/>
        <end position="68"/>
    </location>
</feature>
<evidence type="ECO:0000256" key="4">
    <source>
        <dbReference type="ARBA" id="ARBA00022833"/>
    </source>
</evidence>